<feature type="domain" description="Ig-like" evidence="9">
    <location>
        <begin position="317"/>
        <end position="427"/>
    </location>
</feature>
<evidence type="ECO:0000256" key="2">
    <source>
        <dbReference type="ARBA" id="ARBA00023136"/>
    </source>
</evidence>
<keyword evidence="5" id="KW-0393">Immunoglobulin domain</keyword>
<keyword evidence="3" id="KW-1015">Disulfide bond</keyword>
<dbReference type="InterPro" id="IPR013783">
    <property type="entry name" value="Ig-like_fold"/>
</dbReference>
<name>A0A4S2MCU6_OPIFE</name>
<dbReference type="SUPFAM" id="SSF48726">
    <property type="entry name" value="Immunoglobulin"/>
    <property type="match status" value="4"/>
</dbReference>
<dbReference type="GO" id="GO:0016020">
    <property type="term" value="C:membrane"/>
    <property type="evidence" value="ECO:0007669"/>
    <property type="project" value="UniProtKB-SubCell"/>
</dbReference>
<dbReference type="Proteomes" id="UP000308267">
    <property type="component" value="Unassembled WGS sequence"/>
</dbReference>
<dbReference type="InterPro" id="IPR003598">
    <property type="entry name" value="Ig_sub2"/>
</dbReference>
<keyword evidence="2 7" id="KW-0472">Membrane</keyword>
<feature type="chain" id="PRO_5020621207" description="Ig-like domain-containing protein" evidence="8">
    <location>
        <begin position="23"/>
        <end position="1771"/>
    </location>
</feature>
<dbReference type="InterPro" id="IPR003599">
    <property type="entry name" value="Ig_sub"/>
</dbReference>
<reference evidence="10 11" key="1">
    <citation type="journal article" date="2019" name="BMC Genomics">
        <title>New insights from Opisthorchis felineus genome: update on genomics of the epidemiologically important liver flukes.</title>
        <authorList>
            <person name="Ershov N.I."/>
            <person name="Mordvinov V.A."/>
            <person name="Prokhortchouk E.B."/>
            <person name="Pakharukova M.Y."/>
            <person name="Gunbin K.V."/>
            <person name="Ustyantsev K."/>
            <person name="Genaev M.A."/>
            <person name="Blinov A.G."/>
            <person name="Mazur A."/>
            <person name="Boulygina E."/>
            <person name="Tsygankova S."/>
            <person name="Khrameeva E."/>
            <person name="Chekanov N."/>
            <person name="Fan G."/>
            <person name="Xiao A."/>
            <person name="Zhang H."/>
            <person name="Xu X."/>
            <person name="Yang H."/>
            <person name="Solovyev V."/>
            <person name="Lee S.M."/>
            <person name="Liu X."/>
            <person name="Afonnikov D.A."/>
            <person name="Skryabin K.G."/>
        </authorList>
    </citation>
    <scope>NUCLEOTIDE SEQUENCE [LARGE SCALE GENOMIC DNA]</scope>
    <source>
        <strain evidence="10">AK-0245</strain>
        <tissue evidence="10">Whole organism</tissue>
    </source>
</reference>
<accession>A0A4S2MCU6</accession>
<dbReference type="Pfam" id="PF13927">
    <property type="entry name" value="Ig_3"/>
    <property type="match status" value="1"/>
</dbReference>
<keyword evidence="4" id="KW-0325">Glycoprotein</keyword>
<dbReference type="PANTHER" id="PTHR11640">
    <property type="entry name" value="NEPHRIN"/>
    <property type="match status" value="1"/>
</dbReference>
<keyword evidence="7" id="KW-1133">Transmembrane helix</keyword>
<evidence type="ECO:0000256" key="3">
    <source>
        <dbReference type="ARBA" id="ARBA00023157"/>
    </source>
</evidence>
<evidence type="ECO:0000259" key="9">
    <source>
        <dbReference type="PROSITE" id="PS50835"/>
    </source>
</evidence>
<feature type="compositionally biased region" description="Polar residues" evidence="6">
    <location>
        <begin position="1742"/>
        <end position="1771"/>
    </location>
</feature>
<dbReference type="Gene3D" id="2.60.40.10">
    <property type="entry name" value="Immunoglobulins"/>
    <property type="match status" value="3"/>
</dbReference>
<feature type="domain" description="Ig-like" evidence="9">
    <location>
        <begin position="183"/>
        <end position="270"/>
    </location>
</feature>
<feature type="domain" description="Ig-like" evidence="9">
    <location>
        <begin position="601"/>
        <end position="722"/>
    </location>
</feature>
<organism evidence="10 11">
    <name type="scientific">Opisthorchis felineus</name>
    <dbReference type="NCBI Taxonomy" id="147828"/>
    <lineage>
        <taxon>Eukaryota</taxon>
        <taxon>Metazoa</taxon>
        <taxon>Spiralia</taxon>
        <taxon>Lophotrochozoa</taxon>
        <taxon>Platyhelminthes</taxon>
        <taxon>Trematoda</taxon>
        <taxon>Digenea</taxon>
        <taxon>Opisthorchiida</taxon>
        <taxon>Opisthorchiata</taxon>
        <taxon>Opisthorchiidae</taxon>
        <taxon>Opisthorchis</taxon>
    </lineage>
</organism>
<dbReference type="InterPro" id="IPR036179">
    <property type="entry name" value="Ig-like_dom_sf"/>
</dbReference>
<feature type="region of interest" description="Disordered" evidence="6">
    <location>
        <begin position="1572"/>
        <end position="1598"/>
    </location>
</feature>
<dbReference type="OrthoDB" id="6250964at2759"/>
<keyword evidence="8" id="KW-0732">Signal</keyword>
<dbReference type="EMBL" id="SJOL01001804">
    <property type="protein sequence ID" value="TGZ74433.1"/>
    <property type="molecule type" value="Genomic_DNA"/>
</dbReference>
<dbReference type="STRING" id="147828.A0A4S2MCU6"/>
<feature type="domain" description="Ig-like" evidence="9">
    <location>
        <begin position="741"/>
        <end position="863"/>
    </location>
</feature>
<evidence type="ECO:0000256" key="8">
    <source>
        <dbReference type="SAM" id="SignalP"/>
    </source>
</evidence>
<evidence type="ECO:0000313" key="10">
    <source>
        <dbReference type="EMBL" id="TGZ74433.1"/>
    </source>
</evidence>
<dbReference type="CDD" id="cd00096">
    <property type="entry name" value="Ig"/>
    <property type="match status" value="1"/>
</dbReference>
<comment type="caution">
    <text evidence="10">The sequence shown here is derived from an EMBL/GenBank/DDBJ whole genome shotgun (WGS) entry which is preliminary data.</text>
</comment>
<feature type="region of interest" description="Disordered" evidence="6">
    <location>
        <begin position="1740"/>
        <end position="1771"/>
    </location>
</feature>
<dbReference type="InterPro" id="IPR007110">
    <property type="entry name" value="Ig-like_dom"/>
</dbReference>
<protein>
    <recommendedName>
        <fullName evidence="9">Ig-like domain-containing protein</fullName>
    </recommendedName>
</protein>
<proteinExistence type="predicted"/>
<evidence type="ECO:0000256" key="7">
    <source>
        <dbReference type="SAM" id="Phobius"/>
    </source>
</evidence>
<evidence type="ECO:0000256" key="5">
    <source>
        <dbReference type="ARBA" id="ARBA00023319"/>
    </source>
</evidence>
<feature type="transmembrane region" description="Helical" evidence="7">
    <location>
        <begin position="1300"/>
        <end position="1323"/>
    </location>
</feature>
<dbReference type="PROSITE" id="PS50835">
    <property type="entry name" value="IG_LIKE"/>
    <property type="match status" value="4"/>
</dbReference>
<dbReference type="InterPro" id="IPR051275">
    <property type="entry name" value="Cell_adhesion_signaling"/>
</dbReference>
<evidence type="ECO:0000313" key="11">
    <source>
        <dbReference type="Proteomes" id="UP000308267"/>
    </source>
</evidence>
<feature type="signal peptide" evidence="8">
    <location>
        <begin position="1"/>
        <end position="22"/>
    </location>
</feature>
<gene>
    <name evidence="10" type="ORF">CRM22_000916</name>
</gene>
<evidence type="ECO:0000256" key="6">
    <source>
        <dbReference type="SAM" id="MobiDB-lite"/>
    </source>
</evidence>
<dbReference type="SMART" id="SM00408">
    <property type="entry name" value="IGc2"/>
    <property type="match status" value="1"/>
</dbReference>
<keyword evidence="7" id="KW-0812">Transmembrane</keyword>
<comment type="subcellular location">
    <subcellularLocation>
        <location evidence="1">Membrane</location>
        <topology evidence="1">Single-pass type I membrane protein</topology>
    </subcellularLocation>
</comment>
<keyword evidence="11" id="KW-1185">Reference proteome</keyword>
<dbReference type="SMART" id="SM00409">
    <property type="entry name" value="IG"/>
    <property type="match status" value="4"/>
</dbReference>
<sequence length="1771" mass="196360">MHRLESLTLGFLIQLLLSFVETALFQQNSTSLDPASTDKSVFVEALWDVVGKSHAQAAIQAGESITFLCRIWQARESGTAVSSDFTENRQSVFLYCPLSVAYCAQDCLLVEHSWPIRCTRQFRSYESYQIPSSTIRLPRSHGWELQEVIYKINIAVVGSSGLWTCSYGGINSNAVKLRVRDRPVLLSFTSNPPSPIIAGTAVNLTCEAAPSPNAPWYNFVWRRIGSRIPPVHSTVRLSDTVSVLTLTAAQSTDDGTYSCRVTRDLDSSGSTWWNDEKWKDRAIEGRQNQNKDTVTSFLDNRTLSPDQLILKLDVYHPPANLTFSTDPIGPHRVGSTVTLTCRIHGGKPEPAINFYRITAADDDSVSASHNLQYFNRSGSQNEKIRIRHGLATLSWRAHREDNGIKFGCAAASVVITGRLLSSPVRLSVIFPPGPPILTAFPQSAVSENRTRIFKCRSSSGGNPPALVKWKLYTSVDYITSSGTGNLRQPTISRALDRLLSGTKEAHVFDASEIDDFQADVRQVGSSYQGTHHRDPNNQGFIAYGEARLISRPWYNGARVSCHLEWPVENVLSNTTSNANHTEEDLEYLKPAYLTTEVFFAPSIVTLSVDPRNGIQEFSGQQVIECATTSSIPQAQITWLRRRAKQVAAQENATQPEKQVESNCCGTLEDPLETFKDDEIVEDGVNIDMLPGLYGGKRVVSRLTLSNVSRDEDGTIFVCKVTHVEWLKSIGRLYQLVVLYPPTMTINLEAPSQTESQIPSHISLTCVATGGCPAFPNVYGITNRSLLAAHNFVDHSVAWKFSWTFHATFPHPSDVQGNEVSRSLLENHIHPVLTIRHPKITHFGEYTCHLEGPGGSTRVTKRVQFAFPPEIVPHGATVFTAAVGSPVVMELYVWTFPYPTSGIAKYERYFTPNKLPFCRQTVGLLNIANKVGELSTNHSFVWFKVPKSEGVASSFVTSRQILSVISRGPITNAQKFDDRLWSDIILVNFASNYFGRATSLPSNESLKKIPTLVYRLFLTSVATTDYGEYMLEIEHPSGRKTFLARLQPPVSSEANAYKIEFKRTGATVQLRFDPKFMRTQMHMPHAGENSALHSQLQPANKRETPSIGLDKDSISRILLRVCTLPVPKSMDSSSNGNCDDQVSVYAHTNEPLLESSSFGEPIDPPMCVDRLLEQPEKGLATVHLVSTETYLPSPAGSSWYFQQPIGPGQDERFRSGSGDPVRRSLLVVSRGREHTLSEYPDRPKNSEIDWAKVARLTYQFRFYNAYGGLLRSTEWFYEDAASSMKSQSMENTASNKPPLGLLLWLLLVAMLLIAACSISLLLVIHRKRRRKREISMVVDHRCMSLKNALGGGGNELFDQQSDNCRIDNFYVANASVVDSPCPIIGRREKLTSKVLPKTTQSAAVDSANESMCSPTGSLQFLPTLISKGNPAYRANGLSSGIEHSPDPKVWRACHMRPRHNSTDETDSIIFSHELAQLVSASGSSTTMASPFLANRRHHPSPKMQLSPHLTVRFNNPISGMVGPLHIHNKCFPGRPLHACTTQFGPDLSLLPLTPTPCRPADLSPYKHITKSYTESPVSSPVPLSRIRAPTTKLGSPFDTERYRNDASLFSRKKSMITSINGTELGFLGHTECNGEKQRSQIGPNDRDDDLLGIHTMHESHHSTFCTQNPCCLEYSFSGTNVDQPPAVVGDRESLMSNTETVRMGTLQRKPKPKSPLNNRSAAVVDDIIMNRSTHIPSEVHFVRSSQKSGQNSASPNPSPYDNQSAQTFPSVD</sequence>
<evidence type="ECO:0000256" key="4">
    <source>
        <dbReference type="ARBA" id="ARBA00023180"/>
    </source>
</evidence>
<evidence type="ECO:0000256" key="1">
    <source>
        <dbReference type="ARBA" id="ARBA00004479"/>
    </source>
</evidence>